<dbReference type="EMBL" id="JAHCQH010000014">
    <property type="protein sequence ID" value="MBS9476228.1"/>
    <property type="molecule type" value="Genomic_DNA"/>
</dbReference>
<gene>
    <name evidence="2" type="ORF">KIP89_03820</name>
</gene>
<reference evidence="2" key="1">
    <citation type="submission" date="2021-05" db="EMBL/GenBank/DDBJ databases">
        <authorList>
            <person name="Sun Q."/>
            <person name="Inoue M."/>
        </authorList>
    </citation>
    <scope>NUCLEOTIDE SEQUENCE</scope>
    <source>
        <strain evidence="2">VKM B-3255</strain>
    </source>
</reference>
<protein>
    <recommendedName>
        <fullName evidence="4">DUF2892 domain-containing protein</fullName>
    </recommendedName>
</protein>
<name>A0ABS5R3I8_9HYPH</name>
<keyword evidence="3" id="KW-1185">Reference proteome</keyword>
<accession>A0ABS5R3I8</accession>
<evidence type="ECO:0000313" key="3">
    <source>
        <dbReference type="Proteomes" id="UP001166585"/>
    </source>
</evidence>
<keyword evidence="1" id="KW-0472">Membrane</keyword>
<proteinExistence type="predicted"/>
<evidence type="ECO:0000313" key="2">
    <source>
        <dbReference type="EMBL" id="MBS9476228.1"/>
    </source>
</evidence>
<evidence type="ECO:0008006" key="4">
    <source>
        <dbReference type="Google" id="ProtNLM"/>
    </source>
</evidence>
<feature type="transmembrane region" description="Helical" evidence="1">
    <location>
        <begin position="12"/>
        <end position="42"/>
    </location>
</feature>
<dbReference type="Proteomes" id="UP001166585">
    <property type="component" value="Unassembled WGS sequence"/>
</dbReference>
<comment type="caution">
    <text evidence="2">The sequence shown here is derived from an EMBL/GenBank/DDBJ whole genome shotgun (WGS) entry which is preliminary data.</text>
</comment>
<sequence>MDRLFDALGIVGAVSVVVGCALIHPPSAFIVGGLLLMGAAILGARS</sequence>
<keyword evidence="1" id="KW-0812">Transmembrane</keyword>
<evidence type="ECO:0000256" key="1">
    <source>
        <dbReference type="SAM" id="Phobius"/>
    </source>
</evidence>
<dbReference type="RefSeq" id="WP_213754086.1">
    <property type="nucleotide sequence ID" value="NZ_JAHCQH010000014.1"/>
</dbReference>
<organism evidence="2 3">
    <name type="scientific">Ancylobacter radicis</name>
    <dbReference type="NCBI Taxonomy" id="2836179"/>
    <lineage>
        <taxon>Bacteria</taxon>
        <taxon>Pseudomonadati</taxon>
        <taxon>Pseudomonadota</taxon>
        <taxon>Alphaproteobacteria</taxon>
        <taxon>Hyphomicrobiales</taxon>
        <taxon>Xanthobacteraceae</taxon>
        <taxon>Ancylobacter</taxon>
    </lineage>
</organism>
<keyword evidence="1" id="KW-1133">Transmembrane helix</keyword>
<dbReference type="PROSITE" id="PS51257">
    <property type="entry name" value="PROKAR_LIPOPROTEIN"/>
    <property type="match status" value="1"/>
</dbReference>